<proteinExistence type="predicted"/>
<reference evidence="1 2" key="1">
    <citation type="journal article" date="2012" name="Genome Biol. Evol.">
        <title>Related Giant Viruses in Distant Locations and Different Habitats: Acanthamoeba polyphaga moumouvirus Represents a Third Lineage of the Mimiviridae That Is Close to the Megavirus Lineage.</title>
        <authorList>
            <person name="Yoosuf N."/>
            <person name="Yutin N."/>
            <person name="Colson P."/>
            <person name="Shabalina S.A."/>
            <person name="Pagnier I."/>
            <person name="Robert C."/>
            <person name="Azza S."/>
            <person name="Klose T."/>
            <person name="Wong J."/>
            <person name="Rossmann M.G."/>
            <person name="La Scola B."/>
            <person name="Raoult D."/>
            <person name="Koonin E.V."/>
        </authorList>
    </citation>
    <scope>NUCLEOTIDE SEQUENCE [LARGE SCALE GENOMIC DNA]</scope>
    <source>
        <strain evidence="1 2">M10A</strain>
    </source>
</reference>
<dbReference type="OrthoDB" id="37774at10239"/>
<dbReference type="RefSeq" id="YP_007354218.1">
    <property type="nucleotide sequence ID" value="NC_020104.1"/>
</dbReference>
<keyword evidence="2" id="KW-1185">Reference proteome</keyword>
<protein>
    <submittedName>
        <fullName evidence="1">YtzH-like protein</fullName>
    </submittedName>
</protein>
<accession>L7RC11</accession>
<evidence type="ECO:0000313" key="1">
    <source>
        <dbReference type="EMBL" id="AGC01782.1"/>
    </source>
</evidence>
<name>L7RC11_9VIRU</name>
<organism evidence="1 2">
    <name type="scientific">Acanthamoeba polyphaga moumouvirus</name>
    <dbReference type="NCBI Taxonomy" id="1269028"/>
    <lineage>
        <taxon>Viruses</taxon>
        <taxon>Varidnaviria</taxon>
        <taxon>Bamfordvirae</taxon>
        <taxon>Nucleocytoviricota</taxon>
        <taxon>Megaviricetes</taxon>
        <taxon>Imitervirales</taxon>
        <taxon>Mimiviridae</taxon>
        <taxon>Megamimivirinae</taxon>
        <taxon>Moumouvirus</taxon>
    </lineage>
</organism>
<evidence type="ECO:0000313" key="2">
    <source>
        <dbReference type="Proteomes" id="UP000201640"/>
    </source>
</evidence>
<dbReference type="EMBL" id="JX962719">
    <property type="protein sequence ID" value="AGC01782.1"/>
    <property type="molecule type" value="Genomic_DNA"/>
</dbReference>
<dbReference type="KEGG" id="vg:14445330"/>
<dbReference type="GeneID" id="14445330"/>
<dbReference type="Proteomes" id="UP000201640">
    <property type="component" value="Segment"/>
</dbReference>
<sequence>MKEQIYLDISSYRKKIFGEIIPTNTKISVKFPDDLRSFPFNKKNFDFFDLRTDIAKYTKTPQKYWNKNYDHYDKITRLLQKILNDINIFDIKKIINGTENKNIIKYHQKIYMMIDIFLTINIDQEKK</sequence>
<gene>
    <name evidence="1" type="ORF">Moumou_00238</name>
</gene>